<keyword evidence="5 6" id="KW-0342">GTP-binding</keyword>
<dbReference type="UniPathway" id="UPA00345"/>
<evidence type="ECO:0000256" key="6">
    <source>
        <dbReference type="HAMAP-Rule" id="MF_03061"/>
    </source>
</evidence>
<dbReference type="GeneID" id="94423832"/>
<dbReference type="NCBIfam" id="TIGR00484">
    <property type="entry name" value="EF-G"/>
    <property type="match status" value="1"/>
</dbReference>
<dbReference type="SUPFAM" id="SSF54980">
    <property type="entry name" value="EF-G C-terminal domain-like"/>
    <property type="match status" value="2"/>
</dbReference>
<keyword evidence="3 6" id="KW-0251">Elongation factor</keyword>
<dbReference type="Pfam" id="PF00009">
    <property type="entry name" value="GTP_EFTU"/>
    <property type="match status" value="1"/>
</dbReference>
<dbReference type="PANTHER" id="PTHR43261">
    <property type="entry name" value="TRANSLATION ELONGATION FACTOR G-RELATED"/>
    <property type="match status" value="1"/>
</dbReference>
<dbReference type="Gene3D" id="3.30.230.10">
    <property type="match status" value="1"/>
</dbReference>
<evidence type="ECO:0000256" key="3">
    <source>
        <dbReference type="ARBA" id="ARBA00022768"/>
    </source>
</evidence>
<dbReference type="FunFam" id="3.30.230.10:FF:000003">
    <property type="entry name" value="Elongation factor G"/>
    <property type="match status" value="1"/>
</dbReference>
<comment type="similarity">
    <text evidence="6">Belongs to the GTP-binding elongation factor family. EF-G/EF-2 subfamily.</text>
</comment>
<dbReference type="SUPFAM" id="SSF54211">
    <property type="entry name" value="Ribosomal protein S5 domain 2-like"/>
    <property type="match status" value="1"/>
</dbReference>
<dbReference type="Pfam" id="PF03144">
    <property type="entry name" value="GTP_EFTU_D2"/>
    <property type="match status" value="1"/>
</dbReference>
<dbReference type="InterPro" id="IPR031157">
    <property type="entry name" value="G_TR_CS"/>
</dbReference>
<dbReference type="GO" id="GO:0005525">
    <property type="term" value="F:GTP binding"/>
    <property type="evidence" value="ECO:0007669"/>
    <property type="project" value="UniProtKB-UniRule"/>
</dbReference>
<dbReference type="CDD" id="cd03713">
    <property type="entry name" value="EFG_mtEFG_C"/>
    <property type="match status" value="1"/>
</dbReference>
<dbReference type="VEuPathDB" id="ToxoDB:CSUI_000387"/>
<dbReference type="Proteomes" id="UP000221165">
    <property type="component" value="Unassembled WGS sequence"/>
</dbReference>
<protein>
    <recommendedName>
        <fullName evidence="6">Elongation factor G, mitochondrial</fullName>
        <shortName evidence="6">EF-Gmt</shortName>
    </recommendedName>
    <alternativeName>
        <fullName evidence="6">Elongation factor G 1, mitochondrial</fullName>
        <shortName evidence="6">mEF-G 1</shortName>
    </alternativeName>
    <alternativeName>
        <fullName evidence="6">Elongation factor G1</fullName>
    </alternativeName>
</protein>
<dbReference type="SUPFAM" id="SSF52540">
    <property type="entry name" value="P-loop containing nucleoside triphosphate hydrolases"/>
    <property type="match status" value="1"/>
</dbReference>
<dbReference type="GO" id="GO:0005739">
    <property type="term" value="C:mitochondrion"/>
    <property type="evidence" value="ECO:0007669"/>
    <property type="project" value="UniProtKB-SubCell"/>
</dbReference>
<comment type="subcellular location">
    <subcellularLocation>
        <location evidence="6">Mitochondrion</location>
    </subcellularLocation>
</comment>
<dbReference type="HAMAP" id="MF_00054_B">
    <property type="entry name" value="EF_G_EF_2_B"/>
    <property type="match status" value="1"/>
</dbReference>
<dbReference type="NCBIfam" id="TIGR00231">
    <property type="entry name" value="small_GTP"/>
    <property type="match status" value="1"/>
</dbReference>
<gene>
    <name evidence="9" type="ORF">CSUI_000387</name>
</gene>
<evidence type="ECO:0000256" key="5">
    <source>
        <dbReference type="ARBA" id="ARBA00023134"/>
    </source>
</evidence>
<dbReference type="InterPro" id="IPR004540">
    <property type="entry name" value="Transl_elong_EFG/EF2"/>
</dbReference>
<keyword evidence="4 6" id="KW-0648">Protein biosynthesis</keyword>
<feature type="region of interest" description="Disordered" evidence="7">
    <location>
        <begin position="291"/>
        <end position="339"/>
    </location>
</feature>
<dbReference type="SMART" id="SM00838">
    <property type="entry name" value="EFG_C"/>
    <property type="match status" value="1"/>
</dbReference>
<dbReference type="InterPro" id="IPR047872">
    <property type="entry name" value="EFG_IV"/>
</dbReference>
<dbReference type="NCBIfam" id="NF009381">
    <property type="entry name" value="PRK12740.1-5"/>
    <property type="match status" value="1"/>
</dbReference>
<keyword evidence="6" id="KW-0496">Mitochondrion</keyword>
<feature type="region of interest" description="Disordered" evidence="7">
    <location>
        <begin position="640"/>
        <end position="663"/>
    </location>
</feature>
<evidence type="ECO:0000256" key="2">
    <source>
        <dbReference type="ARBA" id="ARBA00022741"/>
    </source>
</evidence>
<accession>A0A2C6LEA4</accession>
<dbReference type="GO" id="GO:0070125">
    <property type="term" value="P:mitochondrial translational elongation"/>
    <property type="evidence" value="ECO:0007669"/>
    <property type="project" value="UniProtKB-UniRule"/>
</dbReference>
<dbReference type="InterPro" id="IPR035649">
    <property type="entry name" value="EFG_V"/>
</dbReference>
<dbReference type="CDD" id="cd01434">
    <property type="entry name" value="EFG_mtEFG1_IV"/>
    <property type="match status" value="1"/>
</dbReference>
<feature type="binding site" evidence="6">
    <location>
        <begin position="355"/>
        <end position="362"/>
    </location>
    <ligand>
        <name>GTP</name>
        <dbReference type="ChEBI" id="CHEBI:37565"/>
    </ligand>
</feature>
<dbReference type="Gene3D" id="3.30.70.240">
    <property type="match status" value="1"/>
</dbReference>
<dbReference type="GO" id="GO:0032790">
    <property type="term" value="P:ribosome disassembly"/>
    <property type="evidence" value="ECO:0007669"/>
    <property type="project" value="TreeGrafter"/>
</dbReference>
<feature type="binding site" evidence="6">
    <location>
        <begin position="480"/>
        <end position="483"/>
    </location>
    <ligand>
        <name>GTP</name>
        <dbReference type="ChEBI" id="CHEBI:37565"/>
    </ligand>
</feature>
<evidence type="ECO:0000313" key="10">
    <source>
        <dbReference type="Proteomes" id="UP000221165"/>
    </source>
</evidence>
<dbReference type="InterPro" id="IPR041095">
    <property type="entry name" value="EFG_II"/>
</dbReference>
<feature type="compositionally biased region" description="Low complexity" evidence="7">
    <location>
        <begin position="304"/>
        <end position="339"/>
    </location>
</feature>
<dbReference type="InterPro" id="IPR035647">
    <property type="entry name" value="EFG_III/V"/>
</dbReference>
<dbReference type="InterPro" id="IPR020568">
    <property type="entry name" value="Ribosomal_Su5_D2-typ_SF"/>
</dbReference>
<evidence type="ECO:0000256" key="1">
    <source>
        <dbReference type="ARBA" id="ARBA00005870"/>
    </source>
</evidence>
<evidence type="ECO:0000256" key="7">
    <source>
        <dbReference type="SAM" id="MobiDB-lite"/>
    </source>
</evidence>
<keyword evidence="2 6" id="KW-0547">Nucleotide-binding</keyword>
<comment type="pathway">
    <text evidence="6">Protein biosynthesis; polypeptide chain elongation.</text>
</comment>
<feature type="binding site" evidence="6">
    <location>
        <begin position="426"/>
        <end position="430"/>
    </location>
    <ligand>
        <name>GTP</name>
        <dbReference type="ChEBI" id="CHEBI:37565"/>
    </ligand>
</feature>
<dbReference type="GO" id="GO:0003746">
    <property type="term" value="F:translation elongation factor activity"/>
    <property type="evidence" value="ECO:0007669"/>
    <property type="project" value="UniProtKB-UniRule"/>
</dbReference>
<organism evidence="9 10">
    <name type="scientific">Cystoisospora suis</name>
    <dbReference type="NCBI Taxonomy" id="483139"/>
    <lineage>
        <taxon>Eukaryota</taxon>
        <taxon>Sar</taxon>
        <taxon>Alveolata</taxon>
        <taxon>Apicomplexa</taxon>
        <taxon>Conoidasida</taxon>
        <taxon>Coccidia</taxon>
        <taxon>Eucoccidiorida</taxon>
        <taxon>Eimeriorina</taxon>
        <taxon>Sarcocystidae</taxon>
        <taxon>Cystoisospora</taxon>
    </lineage>
</organism>
<comment type="similarity">
    <text evidence="1">Belongs to the TRAFAC class translation factor GTPase superfamily. Classic translation factor GTPase family. EF-G/EF-2 subfamily.</text>
</comment>
<dbReference type="Pfam" id="PF14492">
    <property type="entry name" value="EFG_III"/>
    <property type="match status" value="1"/>
</dbReference>
<name>A0A2C6LEA4_9APIC</name>
<dbReference type="InterPro" id="IPR005225">
    <property type="entry name" value="Small_GTP-bd"/>
</dbReference>
<feature type="domain" description="Tr-type G" evidence="8">
    <location>
        <begin position="346"/>
        <end position="629"/>
    </location>
</feature>
<evidence type="ECO:0000259" key="8">
    <source>
        <dbReference type="PROSITE" id="PS51722"/>
    </source>
</evidence>
<dbReference type="PRINTS" id="PR00315">
    <property type="entry name" value="ELONGATNFCT"/>
</dbReference>
<dbReference type="Gene3D" id="3.30.70.870">
    <property type="entry name" value="Elongation Factor G (Translational Gtpase), domain 3"/>
    <property type="match status" value="1"/>
</dbReference>
<dbReference type="AlphaFoldDB" id="A0A2C6LEA4"/>
<dbReference type="Gene3D" id="2.40.30.10">
    <property type="entry name" value="Translation factors"/>
    <property type="match status" value="1"/>
</dbReference>
<dbReference type="RefSeq" id="XP_067927415.1">
    <property type="nucleotide sequence ID" value="XM_068060621.1"/>
</dbReference>
<dbReference type="SUPFAM" id="SSF50447">
    <property type="entry name" value="Translation proteins"/>
    <property type="match status" value="1"/>
</dbReference>
<dbReference type="CDD" id="cd01886">
    <property type="entry name" value="EF-G"/>
    <property type="match status" value="1"/>
</dbReference>
<dbReference type="Pfam" id="PF00679">
    <property type="entry name" value="EFG_C"/>
    <property type="match status" value="2"/>
</dbReference>
<dbReference type="InterPro" id="IPR014721">
    <property type="entry name" value="Ribsml_uS5_D2-typ_fold_subgr"/>
</dbReference>
<dbReference type="InterPro" id="IPR004161">
    <property type="entry name" value="EFTu-like_2"/>
</dbReference>
<dbReference type="OrthoDB" id="198619at2759"/>
<dbReference type="InterPro" id="IPR000795">
    <property type="entry name" value="T_Tr_GTP-bd_dom"/>
</dbReference>
<dbReference type="SMART" id="SM00889">
    <property type="entry name" value="EFG_IV"/>
    <property type="match status" value="1"/>
</dbReference>
<dbReference type="InterPro" id="IPR009000">
    <property type="entry name" value="Transl_B-barrel_sf"/>
</dbReference>
<dbReference type="FunFam" id="3.30.70.870:FF:000001">
    <property type="entry name" value="Elongation factor G"/>
    <property type="match status" value="1"/>
</dbReference>
<dbReference type="CDD" id="cd16262">
    <property type="entry name" value="EFG_III"/>
    <property type="match status" value="1"/>
</dbReference>
<keyword evidence="10" id="KW-1185">Reference proteome</keyword>
<dbReference type="PROSITE" id="PS51722">
    <property type="entry name" value="G_TR_2"/>
    <property type="match status" value="1"/>
</dbReference>
<dbReference type="EMBL" id="MIGC01000165">
    <property type="protein sequence ID" value="PHJ25769.1"/>
    <property type="molecule type" value="Genomic_DNA"/>
</dbReference>
<dbReference type="FunFam" id="3.40.50.300:FF:000029">
    <property type="entry name" value="Elongation factor G"/>
    <property type="match status" value="1"/>
</dbReference>
<dbReference type="InterPro" id="IPR005517">
    <property type="entry name" value="Transl_elong_EFG/EF2_IV"/>
</dbReference>
<dbReference type="InterPro" id="IPR000640">
    <property type="entry name" value="EFG_V-like"/>
</dbReference>
<dbReference type="Gene3D" id="3.40.50.300">
    <property type="entry name" value="P-loop containing nucleotide triphosphate hydrolases"/>
    <property type="match status" value="1"/>
</dbReference>
<dbReference type="Pfam" id="PF03764">
    <property type="entry name" value="EFG_IV"/>
    <property type="match status" value="1"/>
</dbReference>
<dbReference type="PROSITE" id="PS00301">
    <property type="entry name" value="G_TR_1"/>
    <property type="match status" value="1"/>
</dbReference>
<reference evidence="9 10" key="1">
    <citation type="journal article" date="2017" name="Int. J. Parasitol.">
        <title>The genome of the protozoan parasite Cystoisospora suis and a reverse vaccinology approach to identify vaccine candidates.</title>
        <authorList>
            <person name="Palmieri N."/>
            <person name="Shrestha A."/>
            <person name="Ruttkowski B."/>
            <person name="Beck T."/>
            <person name="Vogl C."/>
            <person name="Tomley F."/>
            <person name="Blake D.P."/>
            <person name="Joachim A."/>
        </authorList>
    </citation>
    <scope>NUCLEOTIDE SEQUENCE [LARGE SCALE GENOMIC DNA]</scope>
    <source>
        <strain evidence="9 10">Wien I</strain>
    </source>
</reference>
<dbReference type="InterPro" id="IPR009022">
    <property type="entry name" value="EFG_III"/>
</dbReference>
<dbReference type="InterPro" id="IPR027417">
    <property type="entry name" value="P-loop_NTPase"/>
</dbReference>
<dbReference type="PANTHER" id="PTHR43261:SF1">
    <property type="entry name" value="RIBOSOME-RELEASING FACTOR 2, MITOCHONDRIAL"/>
    <property type="match status" value="1"/>
</dbReference>
<dbReference type="CDD" id="cd04088">
    <property type="entry name" value="EFG_mtEFG_II"/>
    <property type="match status" value="1"/>
</dbReference>
<evidence type="ECO:0000313" key="9">
    <source>
        <dbReference type="EMBL" id="PHJ25769.1"/>
    </source>
</evidence>
<comment type="caution">
    <text evidence="9">The sequence shown here is derived from an EMBL/GenBank/DDBJ whole genome shotgun (WGS) entry which is preliminary data.</text>
</comment>
<comment type="function">
    <text evidence="6">Mitochondrial GTPase that catalyzes the GTP-dependent ribosomal translocation step during translation elongation. During this step, the ribosome changes from the pre-translocational (PRE) to the post-translocational (POST) state as the newly formed A-site-bound peptidyl-tRNA and P-site-bound deacylated tRNA move to the P and E sites, respectively. Catalyzes the coordinated movement of the two tRNA molecules, the mRNA and conformational changes in the ribosome.</text>
</comment>
<proteinExistence type="inferred from homology"/>
<sequence length="1101" mass="119678">METSGSAGPPAPARGLVLLAPSPGRTKSSWGFQLLSKAPLLYPLCLTFLFSSFFEAVLTGAFLPYFLVVRGYSVMTQIVDCEPAVSLSALFAPSSVICRAPSCSHQSFSLFKRGSLKPATVRLRERCGEPATSFPLFLSPSKTYFPQCPGEALTPSQSVRSSGHFFTPVPSPVTSFSPLRASCRASFSPSIFRVGLSPRRLPSLAFLSPNCLFRSLALLPSPCSSRVAPQRFLDSTPALHAERPLAFSCRPSAFVGPSSLSSSFSPVFFPCSSFESQLTWTCSPSVFTSKSQHDDGSPPSSRALLFSPTTPSSTSSPHSSVSLFSTSSPSSSSSSSSQSLQSVPLSRYRNIGIMAHIDAGKTTTTERILFYTGVSSRLGEVHDGAAVMDYMAQERERGITITSAATTCYWRGMRRNHESHRINIIDTPGHVDFTVEVERSLRVLDGAIGVFDSVAGVEPQSETVWRQGNKFNIPRLAFVNKMDRMGADFWKCVRQIRRRLGSNGVPVQLPIGKESSFRGVFDLVKMKAIYWDDATLGMEMAETDEIPVEMKEDVLKYRTFLVEKAAEGSEVLINKYLENGDLEEKDIVEGLRIQTLQNQLVPIFCGSAFKNKGVQAVLDGVIDYLPSPLDVIRVSGKKNIPTLPSPDTHDAEGNTAAEDSQVGDPTKAPLGGLVFKITTDAFVGVQNFVRIYSGVVTPGQMVYNPRTKKEERVQRLVLIHANARKDVSSLQAGDIGAILGPKELLTGDTLCFKSQPVPELERIDFPDPVVSLAVEAKLRTDNDKLTAGLTKLAREDPSLRMSVDRETKQFILGGMGELHLEITLDRLKREFGVEASAGAPQVAFRETVRGDGEGRGKYIKQSGGRGQYGDVCLRVEKRERGEGNEFVNAIRGAVIPNEYIPAVEAGVMEQLQAGVLAGYPLTDIRVTVYDGTYHPVDSSELAFKIAASLALKEAARRAGLVLLEPVMALQVVTPQEYVGGVVGDLSSRRGIVQKVLGQQQHDYDGGGEHDRRTREEDELFYGAGGGGDRTDEMEGGITEIEAFVPLAEMFGYTTVLRSLSQGRATSTMQLEKYSEMPKHIEESIIEKRAGVAGGRGGVTAE</sequence>
<evidence type="ECO:0000256" key="4">
    <source>
        <dbReference type="ARBA" id="ARBA00022917"/>
    </source>
</evidence>
<dbReference type="GO" id="GO:0003924">
    <property type="term" value="F:GTPase activity"/>
    <property type="evidence" value="ECO:0007669"/>
    <property type="project" value="UniProtKB-UniRule"/>
</dbReference>